<dbReference type="PANTHER" id="PTHR19303">
    <property type="entry name" value="TRANSPOSON"/>
    <property type="match status" value="1"/>
</dbReference>
<evidence type="ECO:0000256" key="1">
    <source>
        <dbReference type="ARBA" id="ARBA00023125"/>
    </source>
</evidence>
<keyword evidence="4" id="KW-1185">Reference proteome</keyword>
<dbReference type="Proteomes" id="UP000465266">
    <property type="component" value="Unassembled WGS sequence"/>
</dbReference>
<proteinExistence type="predicted"/>
<sequence length="565" mass="64250">MLKAPKFDESRMLEACKAAKAEKKPNISKIAREYGVPCRTLQNRVKTATQARTARKPVNKVLEGYQEEALIRWIASMRDVNMPVTPRLLEAWANRALLRAGKPDQRVSKMWAYHFEKRLPEHLNLGPVMQKTKESKRIQAEDAGLLGNWYNQLANVVKKDTPARLVYNFDECGFRPGEGRSRKVIGSRSIPDLAESERGENITAIECIAADGWQMDPWFIFRGNGTFMECWFNQSEALPPDTTIATQPNGWISDEIAIQWLQSFIKATNERTKRGEKRILIFDGHSSHLTLKFLQMCEDNGIIAFGFLPHTTHLCQPLDGKPFLSYKQHFRRMNNELSYWAGEPVGKSEFLHVISPVREKAFNQRIIREAFKDRGIWPVDGSKIVDNLAIQAWEQIPDIYAPDLCNTTPSTPPPELSSSSVDISPPTTIQALEKNQAKLSKHADLLTPKLQRNLQRIFKHQRIAAEHLAMANDSISQIRAAQAPLRRQYTKRHVKPLSQDGILRARDANRSIASRKAKDAAMEKRQLQKQWEKVHGNKLLPTPTRESNISIEAARAAEANGDLFL</sequence>
<dbReference type="InterPro" id="IPR050863">
    <property type="entry name" value="CenT-Element_Derived"/>
</dbReference>
<dbReference type="InterPro" id="IPR006600">
    <property type="entry name" value="HTH_CenpB_DNA-bd_dom"/>
</dbReference>
<dbReference type="SUPFAM" id="SSF46689">
    <property type="entry name" value="Homeodomain-like"/>
    <property type="match status" value="1"/>
</dbReference>
<name>A0ABQ1ATB3_9EURO</name>
<feature type="domain" description="HTH CENPB-type" evidence="2">
    <location>
        <begin position="54"/>
        <end position="125"/>
    </location>
</feature>
<accession>A0ABQ1ATB3</accession>
<dbReference type="Pfam" id="PF03221">
    <property type="entry name" value="HTH_Tnp_Tc5"/>
    <property type="match status" value="1"/>
</dbReference>
<organism evidence="3 4">
    <name type="scientific">Aspergillus udagawae</name>
    <dbReference type="NCBI Taxonomy" id="91492"/>
    <lineage>
        <taxon>Eukaryota</taxon>
        <taxon>Fungi</taxon>
        <taxon>Dikarya</taxon>
        <taxon>Ascomycota</taxon>
        <taxon>Pezizomycotina</taxon>
        <taxon>Eurotiomycetes</taxon>
        <taxon>Eurotiomycetidae</taxon>
        <taxon>Eurotiales</taxon>
        <taxon>Aspergillaceae</taxon>
        <taxon>Aspergillus</taxon>
        <taxon>Aspergillus subgen. Fumigati</taxon>
    </lineage>
</organism>
<evidence type="ECO:0000313" key="3">
    <source>
        <dbReference type="EMBL" id="GFF87701.1"/>
    </source>
</evidence>
<dbReference type="PROSITE" id="PS51253">
    <property type="entry name" value="HTH_CENPB"/>
    <property type="match status" value="1"/>
</dbReference>
<gene>
    <name evidence="3" type="ORF">IFM53868_05239</name>
</gene>
<keyword evidence="1" id="KW-0238">DNA-binding</keyword>
<protein>
    <submittedName>
        <fullName evidence="3">Transposase</fullName>
    </submittedName>
</protein>
<reference evidence="3 4" key="1">
    <citation type="submission" date="2020-01" db="EMBL/GenBank/DDBJ databases">
        <title>Draft genome sequence of Aspergillus udagawae IFM 53868.</title>
        <authorList>
            <person name="Takahashi H."/>
            <person name="Yaguchi T."/>
        </authorList>
    </citation>
    <scope>NUCLEOTIDE SEQUENCE [LARGE SCALE GENOMIC DNA]</scope>
    <source>
        <strain evidence="3 4">IFM 53868</strain>
    </source>
</reference>
<comment type="caution">
    <text evidence="3">The sequence shown here is derived from an EMBL/GenBank/DDBJ whole genome shotgun (WGS) entry which is preliminary data.</text>
</comment>
<dbReference type="InterPro" id="IPR004875">
    <property type="entry name" value="DDE_SF_endonuclease_dom"/>
</dbReference>
<dbReference type="EMBL" id="BLKG01000051">
    <property type="protein sequence ID" value="GFF87701.1"/>
    <property type="molecule type" value="Genomic_DNA"/>
</dbReference>
<dbReference type="PANTHER" id="PTHR19303:SF74">
    <property type="entry name" value="POGO TRANSPOSABLE ELEMENT WITH KRAB DOMAIN"/>
    <property type="match status" value="1"/>
</dbReference>
<dbReference type="Pfam" id="PF03184">
    <property type="entry name" value="DDE_1"/>
    <property type="match status" value="1"/>
</dbReference>
<evidence type="ECO:0000313" key="4">
    <source>
        <dbReference type="Proteomes" id="UP000465266"/>
    </source>
</evidence>
<evidence type="ECO:0000259" key="2">
    <source>
        <dbReference type="PROSITE" id="PS51253"/>
    </source>
</evidence>
<dbReference type="InterPro" id="IPR009057">
    <property type="entry name" value="Homeodomain-like_sf"/>
</dbReference>